<evidence type="ECO:0000256" key="3">
    <source>
        <dbReference type="ARBA" id="ARBA00022448"/>
    </source>
</evidence>
<dbReference type="AlphaFoldDB" id="A0A964T4J3"/>
<evidence type="ECO:0000259" key="7">
    <source>
        <dbReference type="Pfam" id="PF25954"/>
    </source>
</evidence>
<comment type="subcellular location">
    <subcellularLocation>
        <location evidence="1">Cell envelope</location>
    </subcellularLocation>
</comment>
<dbReference type="GO" id="GO:1990281">
    <property type="term" value="C:efflux pump complex"/>
    <property type="evidence" value="ECO:0007669"/>
    <property type="project" value="TreeGrafter"/>
</dbReference>
<evidence type="ECO:0000313" key="10">
    <source>
        <dbReference type="Proteomes" id="UP000773614"/>
    </source>
</evidence>
<dbReference type="FunFam" id="2.40.30.170:FF:000010">
    <property type="entry name" value="Efflux RND transporter periplasmic adaptor subunit"/>
    <property type="match status" value="1"/>
</dbReference>
<evidence type="ECO:0000256" key="1">
    <source>
        <dbReference type="ARBA" id="ARBA00004196"/>
    </source>
</evidence>
<evidence type="ECO:0000259" key="6">
    <source>
        <dbReference type="Pfam" id="PF25917"/>
    </source>
</evidence>
<dbReference type="EMBL" id="SPKJ01000031">
    <property type="protein sequence ID" value="MYZ48204.1"/>
    <property type="molecule type" value="Genomic_DNA"/>
</dbReference>
<keyword evidence="10" id="KW-1185">Reference proteome</keyword>
<reference evidence="9" key="1">
    <citation type="submission" date="2019-03" db="EMBL/GenBank/DDBJ databases">
        <title>Afifella sp. nov., isolated from activated sludge.</title>
        <authorList>
            <person name="Li Q."/>
            <person name="Liu Y."/>
        </authorList>
    </citation>
    <scope>NUCLEOTIDE SEQUENCE</scope>
    <source>
        <strain evidence="9">L72</strain>
    </source>
</reference>
<evidence type="ECO:0000256" key="5">
    <source>
        <dbReference type="SAM" id="MobiDB-lite"/>
    </source>
</evidence>
<comment type="similarity">
    <text evidence="2">Belongs to the membrane fusion protein (MFP) (TC 8.A.1) family.</text>
</comment>
<protein>
    <submittedName>
        <fullName evidence="9">Efflux RND transporter periplasmic adaptor subunit</fullName>
    </submittedName>
</protein>
<dbReference type="Gene3D" id="2.40.420.20">
    <property type="match status" value="1"/>
</dbReference>
<feature type="domain" description="Multidrug resistance protein MdtA-like barrel-sandwich hybrid" evidence="6">
    <location>
        <begin position="70"/>
        <end position="191"/>
    </location>
</feature>
<feature type="domain" description="Multidrug resistance protein MdtA-like C-terminal permuted SH3" evidence="8">
    <location>
        <begin position="350"/>
        <end position="377"/>
    </location>
</feature>
<dbReference type="Proteomes" id="UP000773614">
    <property type="component" value="Unassembled WGS sequence"/>
</dbReference>
<dbReference type="PANTHER" id="PTHR30469">
    <property type="entry name" value="MULTIDRUG RESISTANCE PROTEIN MDTA"/>
    <property type="match status" value="1"/>
</dbReference>
<sequence length="406" mass="42850">MIKRFLIAILLVGLVVGGLVGFNLFRAKMIGQFFASRPVPTVTVSAAEVRPMNWAPEIEAIGSLVAAQGVDVASQTAGVVTKVAFNANDQVEEGQLLVQIDDAIERAELIAAQAAIKRDEAQLERATRLEQRGVSSEATLQEAQTTLAASRSTLERLKAVIEQKAIKAPFSGTIGIPRVDVGAFVQAGTSIATLQQLDTMKADFTVPEQRLGDLRLGQEAMFALQGDDFRYRGRITGIDPKIDPATRLVSVRAEVENSDGVLRPGQFVQVRIRLPAEANIIAIPQTSVVTSLYGDYVFVVEEEKPSAAEGEAGSAGGAAPPAAPAASTGAEEPAAGGEEGPKLVAKQVFVVLGRRQGQLVEIAKGLEPGQQVITSGQNKLSNNAPVAIDNSIDPAKVALEEQASSR</sequence>
<dbReference type="Gene3D" id="1.10.287.470">
    <property type="entry name" value="Helix hairpin bin"/>
    <property type="match status" value="1"/>
</dbReference>
<dbReference type="PANTHER" id="PTHR30469:SF11">
    <property type="entry name" value="BLL4320 PROTEIN"/>
    <property type="match status" value="1"/>
</dbReference>
<feature type="coiled-coil region" evidence="4">
    <location>
        <begin position="104"/>
        <end position="160"/>
    </location>
</feature>
<dbReference type="Pfam" id="PF25967">
    <property type="entry name" value="RND-MFP_C"/>
    <property type="match status" value="1"/>
</dbReference>
<organism evidence="9 10">
    <name type="scientific">Propylenella binzhouense</name>
    <dbReference type="NCBI Taxonomy" id="2555902"/>
    <lineage>
        <taxon>Bacteria</taxon>
        <taxon>Pseudomonadati</taxon>
        <taxon>Pseudomonadota</taxon>
        <taxon>Alphaproteobacteria</taxon>
        <taxon>Hyphomicrobiales</taxon>
        <taxon>Propylenellaceae</taxon>
        <taxon>Propylenella</taxon>
    </lineage>
</organism>
<dbReference type="RefSeq" id="WP_161140554.1">
    <property type="nucleotide sequence ID" value="NZ_SPKJ01000031.1"/>
</dbReference>
<evidence type="ECO:0000256" key="2">
    <source>
        <dbReference type="ARBA" id="ARBA00009477"/>
    </source>
</evidence>
<dbReference type="NCBIfam" id="TIGR01730">
    <property type="entry name" value="RND_mfp"/>
    <property type="match status" value="1"/>
</dbReference>
<proteinExistence type="inferred from homology"/>
<feature type="compositionally biased region" description="Low complexity" evidence="5">
    <location>
        <begin position="308"/>
        <end position="336"/>
    </location>
</feature>
<dbReference type="InterPro" id="IPR058627">
    <property type="entry name" value="MdtA-like_C"/>
</dbReference>
<gene>
    <name evidence="9" type="ORF">E4O86_10830</name>
</gene>
<dbReference type="GO" id="GO:0015562">
    <property type="term" value="F:efflux transmembrane transporter activity"/>
    <property type="evidence" value="ECO:0007669"/>
    <property type="project" value="TreeGrafter"/>
</dbReference>
<dbReference type="Gene3D" id="2.40.30.170">
    <property type="match status" value="1"/>
</dbReference>
<dbReference type="InterPro" id="IPR058792">
    <property type="entry name" value="Beta-barrel_RND_2"/>
</dbReference>
<accession>A0A964T4J3</accession>
<dbReference type="SUPFAM" id="SSF111369">
    <property type="entry name" value="HlyD-like secretion proteins"/>
    <property type="match status" value="1"/>
</dbReference>
<evidence type="ECO:0000313" key="9">
    <source>
        <dbReference type="EMBL" id="MYZ48204.1"/>
    </source>
</evidence>
<dbReference type="Pfam" id="PF25954">
    <property type="entry name" value="Beta-barrel_RND_2"/>
    <property type="match status" value="1"/>
</dbReference>
<dbReference type="Gene3D" id="2.40.50.100">
    <property type="match status" value="1"/>
</dbReference>
<evidence type="ECO:0000256" key="4">
    <source>
        <dbReference type="SAM" id="Coils"/>
    </source>
</evidence>
<dbReference type="InterPro" id="IPR058625">
    <property type="entry name" value="MdtA-like_BSH"/>
</dbReference>
<feature type="domain" description="CusB-like beta-barrel" evidence="7">
    <location>
        <begin position="204"/>
        <end position="273"/>
    </location>
</feature>
<keyword evidence="4" id="KW-0175">Coiled coil</keyword>
<feature type="region of interest" description="Disordered" evidence="5">
    <location>
        <begin position="308"/>
        <end position="339"/>
    </location>
</feature>
<dbReference type="InterPro" id="IPR006143">
    <property type="entry name" value="RND_pump_MFP"/>
</dbReference>
<dbReference type="Pfam" id="PF25917">
    <property type="entry name" value="BSH_RND"/>
    <property type="match status" value="1"/>
</dbReference>
<keyword evidence="3" id="KW-0813">Transport</keyword>
<evidence type="ECO:0000259" key="8">
    <source>
        <dbReference type="Pfam" id="PF25967"/>
    </source>
</evidence>
<comment type="caution">
    <text evidence="9">The sequence shown here is derived from an EMBL/GenBank/DDBJ whole genome shotgun (WGS) entry which is preliminary data.</text>
</comment>
<dbReference type="OrthoDB" id="9806939at2"/>
<name>A0A964T4J3_9HYPH</name>